<gene>
    <name evidence="8" type="ORF">BZG36_02973</name>
</gene>
<dbReference type="GO" id="GO:0120029">
    <property type="term" value="P:proton export across plasma membrane"/>
    <property type="evidence" value="ECO:0007669"/>
    <property type="project" value="InterPro"/>
</dbReference>
<feature type="compositionally biased region" description="Polar residues" evidence="5">
    <location>
        <begin position="459"/>
        <end position="474"/>
    </location>
</feature>
<reference evidence="8 9" key="1">
    <citation type="journal article" date="2017" name="Mycologia">
        <title>Bifiguratus adelaidae, gen. et sp. nov., a new member of Mucoromycotina in endophytic and soil-dwelling habitats.</title>
        <authorList>
            <person name="Torres-Cruz T.J."/>
            <person name="Billingsley Tobias T.L."/>
            <person name="Almatruk M."/>
            <person name="Hesse C."/>
            <person name="Kuske C.R."/>
            <person name="Desiro A."/>
            <person name="Benucci G.M."/>
            <person name="Bonito G."/>
            <person name="Stajich J.E."/>
            <person name="Dunlap C."/>
            <person name="Arnold A.E."/>
            <person name="Porras-Alfaro A."/>
        </authorList>
    </citation>
    <scope>NUCLEOTIDE SEQUENCE [LARGE SCALE GENOMIC DNA]</scope>
    <source>
        <strain evidence="8 9">AZ0501</strain>
    </source>
</reference>
<feature type="transmembrane region" description="Helical" evidence="6">
    <location>
        <begin position="354"/>
        <end position="375"/>
    </location>
</feature>
<protein>
    <recommendedName>
        <fullName evidence="7">Cation/H+ exchanger transmembrane domain-containing protein</fullName>
    </recommendedName>
</protein>
<evidence type="ECO:0000256" key="4">
    <source>
        <dbReference type="ARBA" id="ARBA00023136"/>
    </source>
</evidence>
<feature type="domain" description="Cation/H+ exchanger transmembrane" evidence="7">
    <location>
        <begin position="28"/>
        <end position="414"/>
    </location>
</feature>
<feature type="transmembrane region" description="Helical" evidence="6">
    <location>
        <begin position="41"/>
        <end position="59"/>
    </location>
</feature>
<dbReference type="OrthoDB" id="2190219at2759"/>
<accession>A0A261Y0R0</accession>
<feature type="compositionally biased region" description="Polar residues" evidence="5">
    <location>
        <begin position="608"/>
        <end position="619"/>
    </location>
</feature>
<evidence type="ECO:0000256" key="5">
    <source>
        <dbReference type="SAM" id="MobiDB-lite"/>
    </source>
</evidence>
<evidence type="ECO:0000313" key="9">
    <source>
        <dbReference type="Proteomes" id="UP000242875"/>
    </source>
</evidence>
<evidence type="ECO:0000256" key="2">
    <source>
        <dbReference type="ARBA" id="ARBA00022692"/>
    </source>
</evidence>
<evidence type="ECO:0000256" key="1">
    <source>
        <dbReference type="ARBA" id="ARBA00004141"/>
    </source>
</evidence>
<evidence type="ECO:0000256" key="3">
    <source>
        <dbReference type="ARBA" id="ARBA00022989"/>
    </source>
</evidence>
<feature type="compositionally biased region" description="Polar residues" evidence="5">
    <location>
        <begin position="520"/>
        <end position="556"/>
    </location>
</feature>
<dbReference type="InterPro" id="IPR004712">
    <property type="entry name" value="Na+/H+_antiporter_fungi"/>
</dbReference>
<comment type="caution">
    <text evidence="8">The sequence shown here is derived from an EMBL/GenBank/DDBJ whole genome shotgun (WGS) entry which is preliminary data.</text>
</comment>
<feature type="transmembrane region" description="Helical" evidence="6">
    <location>
        <begin position="12"/>
        <end position="32"/>
    </location>
</feature>
<comment type="subcellular location">
    <subcellularLocation>
        <location evidence="1">Membrane</location>
        <topology evidence="1">Multi-pass membrane protein</topology>
    </subcellularLocation>
</comment>
<feature type="transmembrane region" description="Helical" evidence="6">
    <location>
        <begin position="103"/>
        <end position="125"/>
    </location>
</feature>
<dbReference type="InterPro" id="IPR006153">
    <property type="entry name" value="Cation/H_exchanger_TM"/>
</dbReference>
<keyword evidence="2 6" id="KW-0812">Transmembrane</keyword>
<proteinExistence type="predicted"/>
<feature type="compositionally biased region" description="Basic and acidic residues" evidence="5">
    <location>
        <begin position="710"/>
        <end position="720"/>
    </location>
</feature>
<feature type="region of interest" description="Disordered" evidence="5">
    <location>
        <begin position="510"/>
        <end position="568"/>
    </location>
</feature>
<dbReference type="GO" id="GO:0005886">
    <property type="term" value="C:plasma membrane"/>
    <property type="evidence" value="ECO:0007669"/>
    <property type="project" value="InterPro"/>
</dbReference>
<evidence type="ECO:0000313" key="8">
    <source>
        <dbReference type="EMBL" id="OZJ04209.1"/>
    </source>
</evidence>
<feature type="transmembrane region" description="Helical" evidence="6">
    <location>
        <begin position="197"/>
        <end position="218"/>
    </location>
</feature>
<evidence type="ECO:0000256" key="6">
    <source>
        <dbReference type="SAM" id="Phobius"/>
    </source>
</evidence>
<dbReference type="PANTHER" id="PTHR31382">
    <property type="entry name" value="NA(+)/H(+) ANTIPORTER"/>
    <property type="match status" value="1"/>
</dbReference>
<feature type="transmembrane region" description="Helical" evidence="6">
    <location>
        <begin position="395"/>
        <end position="415"/>
    </location>
</feature>
<feature type="compositionally biased region" description="Basic and acidic residues" evidence="5">
    <location>
        <begin position="449"/>
        <end position="458"/>
    </location>
</feature>
<feature type="region of interest" description="Disordered" evidence="5">
    <location>
        <begin position="602"/>
        <end position="809"/>
    </location>
</feature>
<sequence length="857" mass="94453">MAGFGDEVDTFNIALAVLSGFVTIFGLVSLLIKEKLFISEAFVAIVIGIIAGPLAANVVDPLAWGNTDAITTEFTRVVIAIQVMAVGIDLPKHYMKKEALSMFMMLIPVMTWMWLVSATIIYLLIPPLRFLEALVIATCVTPTDPVDSPKSTYQRTLDISCRQKDTGVNDGMGFPFLYIAIYLLQYPDNVGTAVGKWFYFTWLFQIGGSCVIGLVVGFISRKILQFCEDRNLIDKPSFLVFSIALALFIMSCVGMSGSDDLLACFVAGCSLSWDDWFRKETDEAHIQDVIDMMLNLAMFVYIGTIIPWHSFGDAALGLSPWRLVVIAILILLFRRLPIVVALKPIIPAVKTYREAVFTGWFGPMGVGAVFFTVLAKTELEQYAQERPEAVESIQVVVLFIVLASVLIHGTTIPMVKIGKRIRTRTMSISSASNQVTRLPKIQFGQTLSFRKDTEKRGSSDQFNMSIRPSSTLGRYNQPHGPTATRFPTENVNDEDNESIAIDMDNDYSEGATAVEEGESSSRQNSRQNTESSFQGYTHRGSSGQDPSEDASQSIATTVPGGTEGTGASIRFLEPINPRLSMYGADNESQNERSATSLREFLGRGRRSGQASNIDPSQNVKDNERSVSSLRDLFSPKSRSQKSENDDAESANNISDNEDTTRSLSNLFNFKGKGSKEAAPRSVRDVFSQAANSVKSEGRAEAREADDDDLKEEHWRRDPKYKEHHKRPKIVPESETEAPHEPFPVAGEIGSPESGDADKVVESTSSGGDVETKASLDPSYPDRGPRKSHHHKFLHVSPPSTPASQDTTWDENSHIIRECRDGTVEVTDKSGTPVDDSLLSELAKKLHHLEGKRSHSNG</sequence>
<dbReference type="AlphaFoldDB" id="A0A261Y0R0"/>
<evidence type="ECO:0000259" key="7">
    <source>
        <dbReference type="Pfam" id="PF00999"/>
    </source>
</evidence>
<dbReference type="Proteomes" id="UP000242875">
    <property type="component" value="Unassembled WGS sequence"/>
</dbReference>
<dbReference type="GO" id="GO:0036376">
    <property type="term" value="P:sodium ion export across plasma membrane"/>
    <property type="evidence" value="ECO:0007669"/>
    <property type="project" value="InterPro"/>
</dbReference>
<dbReference type="GO" id="GO:0042391">
    <property type="term" value="P:regulation of membrane potential"/>
    <property type="evidence" value="ECO:0007669"/>
    <property type="project" value="InterPro"/>
</dbReference>
<feature type="region of interest" description="Disordered" evidence="5">
    <location>
        <begin position="449"/>
        <end position="492"/>
    </location>
</feature>
<dbReference type="PANTHER" id="PTHR31382:SF1">
    <property type="entry name" value="SODIUM ION_PROTON EXCHANGER (EUROFUNG)"/>
    <property type="match status" value="1"/>
</dbReference>
<organism evidence="8 9">
    <name type="scientific">Bifiguratus adelaidae</name>
    <dbReference type="NCBI Taxonomy" id="1938954"/>
    <lineage>
        <taxon>Eukaryota</taxon>
        <taxon>Fungi</taxon>
        <taxon>Fungi incertae sedis</taxon>
        <taxon>Mucoromycota</taxon>
        <taxon>Mucoromycotina</taxon>
        <taxon>Endogonomycetes</taxon>
        <taxon>Endogonales</taxon>
        <taxon>Endogonales incertae sedis</taxon>
        <taxon>Bifiguratus</taxon>
    </lineage>
</organism>
<dbReference type="Pfam" id="PF00999">
    <property type="entry name" value="Na_H_Exchanger"/>
    <property type="match status" value="1"/>
</dbReference>
<feature type="transmembrane region" description="Helical" evidence="6">
    <location>
        <begin position="289"/>
        <end position="309"/>
    </location>
</feature>
<keyword evidence="3 6" id="KW-1133">Transmembrane helix</keyword>
<name>A0A261Y0R0_9FUNG</name>
<feature type="transmembrane region" description="Helical" evidence="6">
    <location>
        <begin position="321"/>
        <end position="342"/>
    </location>
</feature>
<keyword evidence="4 6" id="KW-0472">Membrane</keyword>
<feature type="transmembrane region" description="Helical" evidence="6">
    <location>
        <begin position="74"/>
        <end position="91"/>
    </location>
</feature>
<dbReference type="GO" id="GO:0015385">
    <property type="term" value="F:sodium:proton antiporter activity"/>
    <property type="evidence" value="ECO:0007669"/>
    <property type="project" value="InterPro"/>
</dbReference>
<dbReference type="EMBL" id="MVBO01000049">
    <property type="protein sequence ID" value="OZJ04209.1"/>
    <property type="molecule type" value="Genomic_DNA"/>
</dbReference>
<feature type="transmembrane region" description="Helical" evidence="6">
    <location>
        <begin position="238"/>
        <end position="256"/>
    </location>
</feature>
<feature type="compositionally biased region" description="Basic and acidic residues" evidence="5">
    <location>
        <begin position="673"/>
        <end position="683"/>
    </location>
</feature>
<keyword evidence="9" id="KW-1185">Reference proteome</keyword>